<evidence type="ECO:0000313" key="3">
    <source>
        <dbReference type="Proteomes" id="UP000252519"/>
    </source>
</evidence>
<name>A0A368HA47_ANCCA</name>
<accession>A0A368HA47</accession>
<sequence>MSTVYFLFAFLFAISQRTLAYYPYAGGFGMGGVPMMHAGAGLSRPIAFSNGPIYTQITPSIHPVYHTPRLELRNIIRTGNKGAFLSGTYAITVLVTNRD</sequence>
<keyword evidence="1" id="KW-0732">Signal</keyword>
<feature type="chain" id="PRO_5016984061" evidence="1">
    <location>
        <begin position="21"/>
        <end position="99"/>
    </location>
</feature>
<feature type="signal peptide" evidence="1">
    <location>
        <begin position="1"/>
        <end position="20"/>
    </location>
</feature>
<protein>
    <submittedName>
        <fullName evidence="2">Uncharacterized protein</fullName>
    </submittedName>
</protein>
<dbReference type="AlphaFoldDB" id="A0A368HA47"/>
<dbReference type="EMBL" id="JOJR01000008">
    <property type="protein sequence ID" value="RCN52187.1"/>
    <property type="molecule type" value="Genomic_DNA"/>
</dbReference>
<evidence type="ECO:0000256" key="1">
    <source>
        <dbReference type="SAM" id="SignalP"/>
    </source>
</evidence>
<evidence type="ECO:0000313" key="2">
    <source>
        <dbReference type="EMBL" id="RCN52187.1"/>
    </source>
</evidence>
<dbReference type="Proteomes" id="UP000252519">
    <property type="component" value="Unassembled WGS sequence"/>
</dbReference>
<reference evidence="2 3" key="1">
    <citation type="submission" date="2014-10" db="EMBL/GenBank/DDBJ databases">
        <title>Draft genome of the hookworm Ancylostoma caninum.</title>
        <authorList>
            <person name="Mitreva M."/>
        </authorList>
    </citation>
    <scope>NUCLEOTIDE SEQUENCE [LARGE SCALE GENOMIC DNA]</scope>
    <source>
        <strain evidence="2 3">Baltimore</strain>
    </source>
</reference>
<keyword evidence="3" id="KW-1185">Reference proteome</keyword>
<gene>
    <name evidence="2" type="ORF">ANCCAN_01619</name>
</gene>
<comment type="caution">
    <text evidence="2">The sequence shown here is derived from an EMBL/GenBank/DDBJ whole genome shotgun (WGS) entry which is preliminary data.</text>
</comment>
<proteinExistence type="predicted"/>
<organism evidence="2 3">
    <name type="scientific">Ancylostoma caninum</name>
    <name type="common">Dog hookworm</name>
    <dbReference type="NCBI Taxonomy" id="29170"/>
    <lineage>
        <taxon>Eukaryota</taxon>
        <taxon>Metazoa</taxon>
        <taxon>Ecdysozoa</taxon>
        <taxon>Nematoda</taxon>
        <taxon>Chromadorea</taxon>
        <taxon>Rhabditida</taxon>
        <taxon>Rhabditina</taxon>
        <taxon>Rhabditomorpha</taxon>
        <taxon>Strongyloidea</taxon>
        <taxon>Ancylostomatidae</taxon>
        <taxon>Ancylostomatinae</taxon>
        <taxon>Ancylostoma</taxon>
    </lineage>
</organism>
<dbReference type="OrthoDB" id="5823404at2759"/>